<dbReference type="GO" id="GO:0016281">
    <property type="term" value="C:eukaryotic translation initiation factor 4F complex"/>
    <property type="evidence" value="ECO:0007669"/>
    <property type="project" value="TreeGrafter"/>
</dbReference>
<accession>A0A9Q0MBS1</accession>
<dbReference type="Gene3D" id="3.30.760.10">
    <property type="entry name" value="RNA Cap, Translation Initiation Factor Eif4e"/>
    <property type="match status" value="1"/>
</dbReference>
<dbReference type="OrthoDB" id="590761at2759"/>
<organism evidence="2 3">
    <name type="scientific">Blomia tropicalis</name>
    <name type="common">Mite</name>
    <dbReference type="NCBI Taxonomy" id="40697"/>
    <lineage>
        <taxon>Eukaryota</taxon>
        <taxon>Metazoa</taxon>
        <taxon>Ecdysozoa</taxon>
        <taxon>Arthropoda</taxon>
        <taxon>Chelicerata</taxon>
        <taxon>Arachnida</taxon>
        <taxon>Acari</taxon>
        <taxon>Acariformes</taxon>
        <taxon>Sarcoptiformes</taxon>
        <taxon>Astigmata</taxon>
        <taxon>Glycyphagoidea</taxon>
        <taxon>Echimyopodidae</taxon>
        <taxon>Blomia</taxon>
    </lineage>
</organism>
<keyword evidence="1" id="KW-0396">Initiation factor</keyword>
<protein>
    <submittedName>
        <fullName evidence="2">Uncharacterized protein</fullName>
    </submittedName>
</protein>
<evidence type="ECO:0000313" key="2">
    <source>
        <dbReference type="EMBL" id="KAJ6222529.1"/>
    </source>
</evidence>
<dbReference type="AlphaFoldDB" id="A0A9Q0MBS1"/>
<proteinExistence type="inferred from homology"/>
<dbReference type="SUPFAM" id="SSF55418">
    <property type="entry name" value="eIF4e-like"/>
    <property type="match status" value="1"/>
</dbReference>
<dbReference type="GO" id="GO:0000340">
    <property type="term" value="F:RNA 7-methylguanosine cap binding"/>
    <property type="evidence" value="ECO:0007669"/>
    <property type="project" value="TreeGrafter"/>
</dbReference>
<dbReference type="GO" id="GO:0003743">
    <property type="term" value="F:translation initiation factor activity"/>
    <property type="evidence" value="ECO:0007669"/>
    <property type="project" value="UniProtKB-KW"/>
</dbReference>
<comment type="similarity">
    <text evidence="1">Belongs to the eukaryotic initiation factor 4E family.</text>
</comment>
<evidence type="ECO:0000313" key="3">
    <source>
        <dbReference type="Proteomes" id="UP001142055"/>
    </source>
</evidence>
<sequence length="199" mass="23076">MADSKQEIKYLQHKYDVWFRGINRGKVVPNSQNYDQNLKIVASFDSVQSFWSVYTHLVRPNDLTGHCDLHVFKSGIRPLWEDDANKDGGMWKLRLRKGLASRYWESLLMAFIGEQFMVGDDICGIVVACRFYEDYICVWNRNGMDQETKVKIRDTLKRTLNLPSNIILEYKVHSEALKKCNTRNPNKPTNSKGLVPATI</sequence>
<dbReference type="Pfam" id="PF01652">
    <property type="entry name" value="IF4E"/>
    <property type="match status" value="1"/>
</dbReference>
<dbReference type="FunFam" id="3.30.760.10:FF:000043">
    <property type="entry name" value="Predicted protein"/>
    <property type="match status" value="1"/>
</dbReference>
<gene>
    <name evidence="2" type="ORF">RDWZM_001074</name>
</gene>
<dbReference type="PANTHER" id="PTHR11960">
    <property type="entry name" value="EUKARYOTIC TRANSLATION INITIATION FACTOR 4E RELATED"/>
    <property type="match status" value="1"/>
</dbReference>
<dbReference type="EMBL" id="JAPWDV010000001">
    <property type="protein sequence ID" value="KAJ6222529.1"/>
    <property type="molecule type" value="Genomic_DNA"/>
</dbReference>
<evidence type="ECO:0000256" key="1">
    <source>
        <dbReference type="RuleBase" id="RU004374"/>
    </source>
</evidence>
<dbReference type="InterPro" id="IPR023398">
    <property type="entry name" value="TIF_eIF4e-like"/>
</dbReference>
<comment type="caution">
    <text evidence="2">The sequence shown here is derived from an EMBL/GenBank/DDBJ whole genome shotgun (WGS) entry which is preliminary data.</text>
</comment>
<dbReference type="InterPro" id="IPR001040">
    <property type="entry name" value="TIF_eIF_4E"/>
</dbReference>
<dbReference type="Proteomes" id="UP001142055">
    <property type="component" value="Chromosome 1"/>
</dbReference>
<keyword evidence="1" id="KW-0694">RNA-binding</keyword>
<keyword evidence="3" id="KW-1185">Reference proteome</keyword>
<name>A0A9Q0MBS1_BLOTA</name>
<dbReference type="PANTHER" id="PTHR11960:SF18">
    <property type="entry name" value="EUKARYOTIC TRANSLATION INITIATION FACTOR 4E HOMOLOGOUS PROTEIN, ISOFORM B"/>
    <property type="match status" value="1"/>
</dbReference>
<reference evidence="2" key="1">
    <citation type="submission" date="2022-12" db="EMBL/GenBank/DDBJ databases">
        <title>Genome assemblies of Blomia tropicalis.</title>
        <authorList>
            <person name="Cui Y."/>
        </authorList>
    </citation>
    <scope>NUCLEOTIDE SEQUENCE</scope>
    <source>
        <tissue evidence="2">Adult mites</tissue>
    </source>
</reference>
<keyword evidence="1" id="KW-0648">Protein biosynthesis</keyword>
<dbReference type="OMA" id="KTHNDSM"/>